<evidence type="ECO:0008006" key="4">
    <source>
        <dbReference type="Google" id="ProtNLM"/>
    </source>
</evidence>
<dbReference type="Pfam" id="PF04883">
    <property type="entry name" value="HK97-gp10_like"/>
    <property type="match status" value="1"/>
</dbReference>
<dbReference type="RefSeq" id="WP_133499462.1">
    <property type="nucleotide sequence ID" value="NZ_RWKG01000042.1"/>
</dbReference>
<evidence type="ECO:0000256" key="1">
    <source>
        <dbReference type="SAM" id="Coils"/>
    </source>
</evidence>
<name>A0AAQ2BJD4_HAEHA</name>
<comment type="caution">
    <text evidence="2">The sequence shown here is derived from an EMBL/GenBank/DDBJ whole genome shotgun (WGS) entry which is preliminary data.</text>
</comment>
<evidence type="ECO:0000313" key="2">
    <source>
        <dbReference type="EMBL" id="TDN40861.1"/>
    </source>
</evidence>
<organism evidence="2 3">
    <name type="scientific">Haemophilus haemolyticus</name>
    <dbReference type="NCBI Taxonomy" id="726"/>
    <lineage>
        <taxon>Bacteria</taxon>
        <taxon>Pseudomonadati</taxon>
        <taxon>Pseudomonadota</taxon>
        <taxon>Gammaproteobacteria</taxon>
        <taxon>Pasteurellales</taxon>
        <taxon>Pasteurellaceae</taxon>
        <taxon>Haemophilus</taxon>
    </lineage>
</organism>
<protein>
    <recommendedName>
        <fullName evidence="4">Phage protein, HK97 gp10 family</fullName>
    </recommendedName>
</protein>
<accession>A0AAQ2BJD4</accession>
<dbReference type="NCBIfam" id="TIGR01725">
    <property type="entry name" value="phge_HK97_gp10"/>
    <property type="match status" value="1"/>
</dbReference>
<dbReference type="InterPro" id="IPR010064">
    <property type="entry name" value="HK97-gp10_tail"/>
</dbReference>
<sequence>MAVQIKGLKELEQNLKKLNKDINKVAAKAIRKGLNSAAKSIEKTIKPNVPTLKSSTNFRQKGTIKNNVRHKTRVAKDGLSGITTIRVMRSKGLRMAKIGENTKDKSDPFYWWMVEYGTVKMKGRHYMEKGFKSGKAQALKIAKEVAEEELKKAFK</sequence>
<evidence type="ECO:0000313" key="3">
    <source>
        <dbReference type="Proteomes" id="UP000294998"/>
    </source>
</evidence>
<dbReference type="Proteomes" id="UP000294998">
    <property type="component" value="Unassembled WGS sequence"/>
</dbReference>
<reference evidence="2 3" key="1">
    <citation type="submission" date="2018-12" db="EMBL/GenBank/DDBJ databases">
        <authorList>
            <person name="Fluit A.C."/>
        </authorList>
    </citation>
    <scope>NUCLEOTIDE SEQUENCE [LARGE SCALE GENOMIC DNA]</scope>
    <source>
        <strain evidence="2 3">16-549009</strain>
    </source>
</reference>
<dbReference type="AlphaFoldDB" id="A0AAQ2BJD4"/>
<keyword evidence="1" id="KW-0175">Coiled coil</keyword>
<dbReference type="EMBL" id="RWKG01000042">
    <property type="protein sequence ID" value="TDN40861.1"/>
    <property type="molecule type" value="Genomic_DNA"/>
</dbReference>
<gene>
    <name evidence="2" type="ORF">EGH31_1681</name>
</gene>
<feature type="coiled-coil region" evidence="1">
    <location>
        <begin position="1"/>
        <end position="28"/>
    </location>
</feature>
<proteinExistence type="predicted"/>